<dbReference type="Pfam" id="PF05692">
    <property type="entry name" value="Myco_haema"/>
    <property type="match status" value="1"/>
</dbReference>
<keyword evidence="2" id="KW-0449">Lipoprotein</keyword>
<sequence length="67" mass="7074">MTSTTVSGTDGQMKKTLNLNKGLNKIILSGVSNGDTPFIGNLTFTLESNQTTSEQVEPSSAIAEKNI</sequence>
<evidence type="ECO:0000313" key="2">
    <source>
        <dbReference type="EMBL" id="SYV94454.1"/>
    </source>
</evidence>
<dbReference type="EMBL" id="LS991952">
    <property type="protein sequence ID" value="SYV94454.1"/>
    <property type="molecule type" value="Genomic_DNA"/>
</dbReference>
<dbReference type="InterPro" id="IPR008692">
    <property type="entry name" value="Hemogglutn_Mycoplasma"/>
</dbReference>
<evidence type="ECO:0000313" key="3">
    <source>
        <dbReference type="Proteomes" id="UP000260136"/>
    </source>
</evidence>
<dbReference type="AlphaFoldDB" id="A0A3B0PLJ4"/>
<evidence type="ECO:0000259" key="1">
    <source>
        <dbReference type="Pfam" id="PF05692"/>
    </source>
</evidence>
<organism evidence="2 3">
    <name type="scientific">Mycoplasmoides gallisepticum</name>
    <name type="common">Mycoplasma gallisepticum</name>
    <dbReference type="NCBI Taxonomy" id="2096"/>
    <lineage>
        <taxon>Bacteria</taxon>
        <taxon>Bacillati</taxon>
        <taxon>Mycoplasmatota</taxon>
        <taxon>Mycoplasmoidales</taxon>
        <taxon>Mycoplasmoidaceae</taxon>
        <taxon>Mycoplasmoides</taxon>
    </lineage>
</organism>
<feature type="domain" description="Haemagglutinin Mycoplasma" evidence="1">
    <location>
        <begin position="4"/>
        <end position="47"/>
    </location>
</feature>
<reference evidence="3" key="1">
    <citation type="submission" date="2018-06" db="EMBL/GenBank/DDBJ databases">
        <authorList>
            <consortium name="Pathogen Informatics"/>
        </authorList>
    </citation>
    <scope>NUCLEOTIDE SEQUENCE [LARGE SCALE GENOMIC DNA]</scope>
    <source>
        <strain evidence="3">NCTC10115</strain>
    </source>
</reference>
<proteinExistence type="predicted"/>
<dbReference type="Proteomes" id="UP000260136">
    <property type="component" value="Chromosome"/>
</dbReference>
<protein>
    <submittedName>
        <fullName evidence="2">Lipoprotein and hemagglutinin (VlhA) family protein</fullName>
    </submittedName>
</protein>
<name>A0A3B0PLJ4_MYCGL</name>
<accession>A0A3B0PLJ4</accession>
<gene>
    <name evidence="2" type="ORF">NCTC10115_00778</name>
</gene>